<protein>
    <submittedName>
        <fullName evidence="2">Uncharacterized protein</fullName>
    </submittedName>
</protein>
<evidence type="ECO:0000313" key="3">
    <source>
        <dbReference type="Proteomes" id="UP000314294"/>
    </source>
</evidence>
<accession>A0A4Z2JK89</accession>
<keyword evidence="3" id="KW-1185">Reference proteome</keyword>
<dbReference type="Proteomes" id="UP000314294">
    <property type="component" value="Unassembled WGS sequence"/>
</dbReference>
<reference evidence="2 3" key="1">
    <citation type="submission" date="2019-03" db="EMBL/GenBank/DDBJ databases">
        <title>First draft genome of Liparis tanakae, snailfish: a comprehensive survey of snailfish specific genes.</title>
        <authorList>
            <person name="Kim W."/>
            <person name="Song I."/>
            <person name="Jeong J.-H."/>
            <person name="Kim D."/>
            <person name="Kim S."/>
            <person name="Ryu S."/>
            <person name="Song J.Y."/>
            <person name="Lee S.K."/>
        </authorList>
    </citation>
    <scope>NUCLEOTIDE SEQUENCE [LARGE SCALE GENOMIC DNA]</scope>
    <source>
        <tissue evidence="2">Muscle</tissue>
    </source>
</reference>
<dbReference type="AlphaFoldDB" id="A0A4Z2JK89"/>
<feature type="region of interest" description="Disordered" evidence="1">
    <location>
        <begin position="1"/>
        <end position="55"/>
    </location>
</feature>
<name>A0A4Z2JK89_9TELE</name>
<sequence>MVAVPLEADRNKKEERENQNQIQDQNQDQDRAGQGRLQSVGGARGMQSHPQALSDTLERACRGRWASCVQLPTASSERRIRGGTGSSGLPRLMATSRYQQPIPEAPGTCATKALLHTSPTRLSILTPSRANVLRGFGSIKDLHLFAPRLQRCSAYQIHHNLIEFSTLTLASSLVSPTPHRSNTVVIR</sequence>
<gene>
    <name evidence="2" type="ORF">EYF80_000275</name>
</gene>
<organism evidence="2 3">
    <name type="scientific">Liparis tanakae</name>
    <name type="common">Tanaka's snailfish</name>
    <dbReference type="NCBI Taxonomy" id="230148"/>
    <lineage>
        <taxon>Eukaryota</taxon>
        <taxon>Metazoa</taxon>
        <taxon>Chordata</taxon>
        <taxon>Craniata</taxon>
        <taxon>Vertebrata</taxon>
        <taxon>Euteleostomi</taxon>
        <taxon>Actinopterygii</taxon>
        <taxon>Neopterygii</taxon>
        <taxon>Teleostei</taxon>
        <taxon>Neoteleostei</taxon>
        <taxon>Acanthomorphata</taxon>
        <taxon>Eupercaria</taxon>
        <taxon>Perciformes</taxon>
        <taxon>Cottioidei</taxon>
        <taxon>Cottales</taxon>
        <taxon>Liparidae</taxon>
        <taxon>Liparis</taxon>
    </lineage>
</organism>
<feature type="compositionally biased region" description="Basic and acidic residues" evidence="1">
    <location>
        <begin position="7"/>
        <end position="18"/>
    </location>
</feature>
<comment type="caution">
    <text evidence="2">The sequence shown here is derived from an EMBL/GenBank/DDBJ whole genome shotgun (WGS) entry which is preliminary data.</text>
</comment>
<evidence type="ECO:0000313" key="2">
    <source>
        <dbReference type="EMBL" id="TNN89672.1"/>
    </source>
</evidence>
<evidence type="ECO:0000256" key="1">
    <source>
        <dbReference type="SAM" id="MobiDB-lite"/>
    </source>
</evidence>
<dbReference type="EMBL" id="SRLO01000001">
    <property type="protein sequence ID" value="TNN89672.1"/>
    <property type="molecule type" value="Genomic_DNA"/>
</dbReference>
<proteinExistence type="predicted"/>